<evidence type="ECO:0008006" key="3">
    <source>
        <dbReference type="Google" id="ProtNLM"/>
    </source>
</evidence>
<dbReference type="Proteomes" id="UP001501323">
    <property type="component" value="Unassembled WGS sequence"/>
</dbReference>
<reference evidence="2" key="1">
    <citation type="journal article" date="2019" name="Int. J. Syst. Evol. Microbiol.">
        <title>The Global Catalogue of Microorganisms (GCM) 10K type strain sequencing project: providing services to taxonomists for standard genome sequencing and annotation.</title>
        <authorList>
            <consortium name="The Broad Institute Genomics Platform"/>
            <consortium name="The Broad Institute Genome Sequencing Center for Infectious Disease"/>
            <person name="Wu L."/>
            <person name="Ma J."/>
        </authorList>
    </citation>
    <scope>NUCLEOTIDE SEQUENCE [LARGE SCALE GENOMIC DNA]</scope>
    <source>
        <strain evidence="2">JCM 18392</strain>
    </source>
</reference>
<proteinExistence type="predicted"/>
<sequence>MNAAIMLGLDPASETGVQATKVGGAFANRRHERRRPFRGVAYLQWNQPPRVSCGAVPRALQNVNPTRA</sequence>
<name>A0ABP9E4B6_9GAMM</name>
<protein>
    <recommendedName>
        <fullName evidence="3">IS110 family transposase</fullName>
    </recommendedName>
</protein>
<gene>
    <name evidence="1" type="ORF">GCM10023332_18950</name>
</gene>
<organism evidence="1 2">
    <name type="scientific">Luteimonas vadosa</name>
    <dbReference type="NCBI Taxonomy" id="1165507"/>
    <lineage>
        <taxon>Bacteria</taxon>
        <taxon>Pseudomonadati</taxon>
        <taxon>Pseudomonadota</taxon>
        <taxon>Gammaproteobacteria</taxon>
        <taxon>Lysobacterales</taxon>
        <taxon>Lysobacteraceae</taxon>
        <taxon>Luteimonas</taxon>
    </lineage>
</organism>
<comment type="caution">
    <text evidence="1">The sequence shown here is derived from an EMBL/GenBank/DDBJ whole genome shotgun (WGS) entry which is preliminary data.</text>
</comment>
<evidence type="ECO:0000313" key="1">
    <source>
        <dbReference type="EMBL" id="GAA4866895.1"/>
    </source>
</evidence>
<accession>A0ABP9E4B6</accession>
<evidence type="ECO:0000313" key="2">
    <source>
        <dbReference type="Proteomes" id="UP001501323"/>
    </source>
</evidence>
<keyword evidence="2" id="KW-1185">Reference proteome</keyword>
<dbReference type="EMBL" id="BAABJY010000002">
    <property type="protein sequence ID" value="GAA4866895.1"/>
    <property type="molecule type" value="Genomic_DNA"/>
</dbReference>